<comment type="caution">
    <text evidence="1">The sequence shown here is derived from an EMBL/GenBank/DDBJ whole genome shotgun (WGS) entry which is preliminary data.</text>
</comment>
<dbReference type="AlphaFoldDB" id="A0A9N8ZKW3"/>
<evidence type="ECO:0000313" key="1">
    <source>
        <dbReference type="EMBL" id="CAG8499310.1"/>
    </source>
</evidence>
<dbReference type="Proteomes" id="UP000789405">
    <property type="component" value="Unassembled WGS sequence"/>
</dbReference>
<organism evidence="1 2">
    <name type="scientific">Dentiscutata erythropus</name>
    <dbReference type="NCBI Taxonomy" id="1348616"/>
    <lineage>
        <taxon>Eukaryota</taxon>
        <taxon>Fungi</taxon>
        <taxon>Fungi incertae sedis</taxon>
        <taxon>Mucoromycota</taxon>
        <taxon>Glomeromycotina</taxon>
        <taxon>Glomeromycetes</taxon>
        <taxon>Diversisporales</taxon>
        <taxon>Gigasporaceae</taxon>
        <taxon>Dentiscutata</taxon>
    </lineage>
</organism>
<reference evidence="1" key="1">
    <citation type="submission" date="2021-06" db="EMBL/GenBank/DDBJ databases">
        <authorList>
            <person name="Kallberg Y."/>
            <person name="Tangrot J."/>
            <person name="Rosling A."/>
        </authorList>
    </citation>
    <scope>NUCLEOTIDE SEQUENCE</scope>
    <source>
        <strain evidence="1">MA453B</strain>
    </source>
</reference>
<keyword evidence="2" id="KW-1185">Reference proteome</keyword>
<proteinExistence type="predicted"/>
<evidence type="ECO:0000313" key="2">
    <source>
        <dbReference type="Proteomes" id="UP000789405"/>
    </source>
</evidence>
<feature type="non-terminal residue" evidence="1">
    <location>
        <position position="54"/>
    </location>
</feature>
<protein>
    <submittedName>
        <fullName evidence="1">1552_t:CDS:1</fullName>
    </submittedName>
</protein>
<sequence>VYGKNTNYLAMIPRLRDDRIKLFDDLGQQFDLLNMEMQVCQCQSLYETYIMIAT</sequence>
<accession>A0A9N8ZKW3</accession>
<name>A0A9N8ZKW3_9GLOM</name>
<dbReference type="EMBL" id="CAJVPY010000930">
    <property type="protein sequence ID" value="CAG8499310.1"/>
    <property type="molecule type" value="Genomic_DNA"/>
</dbReference>
<gene>
    <name evidence="1" type="ORF">DERYTH_LOCUS2817</name>
</gene>